<comment type="subcellular location">
    <subcellularLocation>
        <location evidence="2 9">Cytoplasm</location>
    </subcellularLocation>
</comment>
<accession>A0A2U9ITD3</accession>
<comment type="similarity">
    <text evidence="6 9">Belongs to the PTH2 family.</text>
</comment>
<dbReference type="GO" id="GO:0004045">
    <property type="term" value="F:peptidyl-tRNA hydrolase activity"/>
    <property type="evidence" value="ECO:0007669"/>
    <property type="project" value="UniProtKB-UniRule"/>
</dbReference>
<keyword evidence="11" id="KW-1185">Reference proteome</keyword>
<dbReference type="Proteomes" id="UP000247586">
    <property type="component" value="Chromosome"/>
</dbReference>
<dbReference type="GeneID" id="36834833"/>
<evidence type="ECO:0000256" key="1">
    <source>
        <dbReference type="ARBA" id="ARBA00003043"/>
    </source>
</evidence>
<evidence type="ECO:0000256" key="9">
    <source>
        <dbReference type="HAMAP-Rule" id="MF_00628"/>
    </source>
</evidence>
<evidence type="ECO:0000256" key="2">
    <source>
        <dbReference type="ARBA" id="ARBA00004496"/>
    </source>
</evidence>
<dbReference type="InterPro" id="IPR002833">
    <property type="entry name" value="PTH2"/>
</dbReference>
<dbReference type="KEGG" id="mhk:DFR87_05785"/>
<dbReference type="NCBIfam" id="NF003314">
    <property type="entry name" value="PRK04322.1"/>
    <property type="match status" value="1"/>
</dbReference>
<dbReference type="AlphaFoldDB" id="A0A2U9ITD3"/>
<dbReference type="Gene3D" id="3.40.1490.10">
    <property type="entry name" value="Bit1"/>
    <property type="match status" value="1"/>
</dbReference>
<protein>
    <recommendedName>
        <fullName evidence="8 9">Peptidyl-tRNA hydrolase</fullName>
        <shortName evidence="9">PTH</shortName>
        <ecNumber evidence="3 9">3.1.1.29</ecNumber>
    </recommendedName>
</protein>
<organism evidence="10 11">
    <name type="scientific">Metallosphaera hakonensis JCM 8857 = DSM 7519</name>
    <dbReference type="NCBI Taxonomy" id="1293036"/>
    <lineage>
        <taxon>Archaea</taxon>
        <taxon>Thermoproteota</taxon>
        <taxon>Thermoprotei</taxon>
        <taxon>Sulfolobales</taxon>
        <taxon>Sulfolobaceae</taxon>
        <taxon>Metallosphaera</taxon>
    </lineage>
</organism>
<sequence>MKMIIIVRTDIEMGKGKIAAQVAHAAVSLVLASMGRSTWNQWLEAWLEEGQPKVVLKISSLSELLERIERAKSQGLQTTIITDAGRTQVEPGTITCAGIGPAPDNEIDKITSDLKLL</sequence>
<dbReference type="InterPro" id="IPR034759">
    <property type="entry name" value="Pept_tRNA_hydro_arch"/>
</dbReference>
<evidence type="ECO:0000256" key="8">
    <source>
        <dbReference type="ARBA" id="ARBA00050038"/>
    </source>
</evidence>
<comment type="function">
    <text evidence="1 9">The natural substrate for this enzyme may be peptidyl-tRNAs which drop off the ribosome during protein synthesis.</text>
</comment>
<evidence type="ECO:0000256" key="3">
    <source>
        <dbReference type="ARBA" id="ARBA00013260"/>
    </source>
</evidence>
<dbReference type="PANTHER" id="PTHR12649:SF11">
    <property type="entry name" value="PEPTIDYL-TRNA HYDROLASE 2, MITOCHONDRIAL"/>
    <property type="match status" value="1"/>
</dbReference>
<name>A0A2U9ITD3_9CREN</name>
<dbReference type="STRING" id="1293036.GCA_001315825_00970"/>
<dbReference type="GO" id="GO:0006412">
    <property type="term" value="P:translation"/>
    <property type="evidence" value="ECO:0007669"/>
    <property type="project" value="UniProtKB-UniRule"/>
</dbReference>
<dbReference type="EC" id="3.1.1.29" evidence="3 9"/>
<proteinExistence type="inferred from homology"/>
<evidence type="ECO:0000313" key="10">
    <source>
        <dbReference type="EMBL" id="AWR99294.1"/>
    </source>
</evidence>
<dbReference type="OrthoDB" id="6075at2157"/>
<dbReference type="CDD" id="cd02430">
    <property type="entry name" value="PTH2"/>
    <property type="match status" value="1"/>
</dbReference>
<evidence type="ECO:0000313" key="11">
    <source>
        <dbReference type="Proteomes" id="UP000247586"/>
    </source>
</evidence>
<dbReference type="SUPFAM" id="SSF102462">
    <property type="entry name" value="Peptidyl-tRNA hydrolase II"/>
    <property type="match status" value="1"/>
</dbReference>
<keyword evidence="4 9" id="KW-0963">Cytoplasm</keyword>
<evidence type="ECO:0000256" key="5">
    <source>
        <dbReference type="ARBA" id="ARBA00022801"/>
    </source>
</evidence>
<dbReference type="InterPro" id="IPR023476">
    <property type="entry name" value="Pep_tRNA_hydro_II_dom_sf"/>
</dbReference>
<evidence type="ECO:0000256" key="4">
    <source>
        <dbReference type="ARBA" id="ARBA00022490"/>
    </source>
</evidence>
<comment type="catalytic activity">
    <reaction evidence="7 9">
        <text>an N-acyl-L-alpha-aminoacyl-tRNA + H2O = an N-acyl-L-amino acid + a tRNA + H(+)</text>
        <dbReference type="Rhea" id="RHEA:54448"/>
        <dbReference type="Rhea" id="RHEA-COMP:10123"/>
        <dbReference type="Rhea" id="RHEA-COMP:13883"/>
        <dbReference type="ChEBI" id="CHEBI:15377"/>
        <dbReference type="ChEBI" id="CHEBI:15378"/>
        <dbReference type="ChEBI" id="CHEBI:59874"/>
        <dbReference type="ChEBI" id="CHEBI:78442"/>
        <dbReference type="ChEBI" id="CHEBI:138191"/>
        <dbReference type="EC" id="3.1.1.29"/>
    </reaction>
</comment>
<dbReference type="FunFam" id="3.40.1490.10:FF:000001">
    <property type="entry name" value="Peptidyl-tRNA hydrolase 2"/>
    <property type="match status" value="1"/>
</dbReference>
<dbReference type="NCBIfam" id="TIGR00283">
    <property type="entry name" value="arch_pth2"/>
    <property type="match status" value="1"/>
</dbReference>
<dbReference type="Pfam" id="PF01981">
    <property type="entry name" value="PTH2"/>
    <property type="match status" value="1"/>
</dbReference>
<dbReference type="EMBL" id="CP029287">
    <property type="protein sequence ID" value="AWR99294.1"/>
    <property type="molecule type" value="Genomic_DNA"/>
</dbReference>
<dbReference type="RefSeq" id="WP_054836401.1">
    <property type="nucleotide sequence ID" value="NZ_BBBA01000004.1"/>
</dbReference>
<evidence type="ECO:0000256" key="7">
    <source>
        <dbReference type="ARBA" id="ARBA00048707"/>
    </source>
</evidence>
<dbReference type="GO" id="GO:0005829">
    <property type="term" value="C:cytosol"/>
    <property type="evidence" value="ECO:0007669"/>
    <property type="project" value="TreeGrafter"/>
</dbReference>
<reference evidence="10" key="1">
    <citation type="submission" date="2018-05" db="EMBL/GenBank/DDBJ databases">
        <title>Complete Genome Sequences of Extremely Thermoacidophilic, Metal-Mobilizing Type-Strain Members of the Archaeal Family Sulfolobaceae: Acidianus brierleyi DSM-1651T, Acidianus sulfidivorans DSM-18786T, Metallosphaera hakonensis DSM-7519T, and Metallosphaera prunae DSM-10039T.</title>
        <authorList>
            <person name="Counts J.A."/>
            <person name="Kelly R.M."/>
        </authorList>
    </citation>
    <scope>NUCLEOTIDE SEQUENCE [LARGE SCALE GENOMIC DNA]</scope>
    <source>
        <strain evidence="10">HO1-1</strain>
    </source>
</reference>
<keyword evidence="5 9" id="KW-0378">Hydrolase</keyword>
<dbReference type="PANTHER" id="PTHR12649">
    <property type="entry name" value="PEPTIDYL-TRNA HYDROLASE 2"/>
    <property type="match status" value="1"/>
</dbReference>
<evidence type="ECO:0000256" key="6">
    <source>
        <dbReference type="ARBA" id="ARBA00038050"/>
    </source>
</evidence>
<dbReference type="HAMAP" id="MF_00628">
    <property type="entry name" value="Pept_tRNA_hydro_arch"/>
    <property type="match status" value="1"/>
</dbReference>
<gene>
    <name evidence="10" type="primary">pth2</name>
    <name evidence="9" type="synonym">pth</name>
    <name evidence="10" type="ORF">DFR87_05785</name>
</gene>